<proteinExistence type="predicted"/>
<accession>A0A7W8HLP5</accession>
<dbReference type="Pfam" id="PF00440">
    <property type="entry name" value="TetR_N"/>
    <property type="match status" value="1"/>
</dbReference>
<dbReference type="InterPro" id="IPR023772">
    <property type="entry name" value="DNA-bd_HTH_TetR-type_CS"/>
</dbReference>
<dbReference type="InterPro" id="IPR001647">
    <property type="entry name" value="HTH_TetR"/>
</dbReference>
<keyword evidence="1" id="KW-0678">Repressor</keyword>
<reference evidence="8 9" key="1">
    <citation type="submission" date="2020-08" db="EMBL/GenBank/DDBJ databases">
        <title>Genomic Encyclopedia of Type Strains, Phase IV (KMG-IV): sequencing the most valuable type-strain genomes for metagenomic binning, comparative biology and taxonomic classification.</title>
        <authorList>
            <person name="Goeker M."/>
        </authorList>
    </citation>
    <scope>NUCLEOTIDE SEQUENCE [LARGE SCALE GENOMIC DNA]</scope>
    <source>
        <strain evidence="8 9">DSM 29781</strain>
    </source>
</reference>
<name>A0A7W8HLP5_9BURK</name>
<evidence type="ECO:0000313" key="9">
    <source>
        <dbReference type="Proteomes" id="UP000532440"/>
    </source>
</evidence>
<dbReference type="InterPro" id="IPR036271">
    <property type="entry name" value="Tet_transcr_reg_TetR-rel_C_sf"/>
</dbReference>
<evidence type="ECO:0000259" key="7">
    <source>
        <dbReference type="PROSITE" id="PS50977"/>
    </source>
</evidence>
<sequence length="241" mass="26483">MPISDLERQSPALEGAPPSGDSVPVAGATAAGGERAPLLRRTRNSAEATEQMFLAAARNAFSAKGYSRTTVQDIVAGTGLSRAAFYQYFRGTHDVFLQIIGAVVDEVLASSRVRSGTTLRERVHAGNRRYLEIFMANRGLIRAIAEAAYVNPEIAGIRSRMRRAYLRRVRDHLERQRSHGRCHPIDPDAAALSLGLMVEGAAHSWAVAGLEPFERPLDLDRLCTQVTEIWCRAVYLDPDAR</sequence>
<dbReference type="Gene3D" id="1.10.357.10">
    <property type="entry name" value="Tetracycline Repressor, domain 2"/>
    <property type="match status" value="1"/>
</dbReference>
<dbReference type="InterPro" id="IPR049397">
    <property type="entry name" value="EthR_C"/>
</dbReference>
<dbReference type="PROSITE" id="PS50977">
    <property type="entry name" value="HTH_TETR_2"/>
    <property type="match status" value="1"/>
</dbReference>
<evidence type="ECO:0000256" key="2">
    <source>
        <dbReference type="ARBA" id="ARBA00023015"/>
    </source>
</evidence>
<protein>
    <submittedName>
        <fullName evidence="8">AcrR family transcriptional regulator</fullName>
    </submittedName>
</protein>
<dbReference type="Pfam" id="PF21313">
    <property type="entry name" value="EthR_C"/>
    <property type="match status" value="1"/>
</dbReference>
<dbReference type="RefSeq" id="WP_183970551.1">
    <property type="nucleotide sequence ID" value="NZ_BAABEW010000013.1"/>
</dbReference>
<dbReference type="PANTHER" id="PTHR30055">
    <property type="entry name" value="HTH-TYPE TRANSCRIPTIONAL REGULATOR RUTR"/>
    <property type="match status" value="1"/>
</dbReference>
<dbReference type="PANTHER" id="PTHR30055:SF234">
    <property type="entry name" value="HTH-TYPE TRANSCRIPTIONAL REGULATOR BETI"/>
    <property type="match status" value="1"/>
</dbReference>
<dbReference type="SUPFAM" id="SSF48498">
    <property type="entry name" value="Tetracyclin repressor-like, C-terminal domain"/>
    <property type="match status" value="1"/>
</dbReference>
<evidence type="ECO:0000256" key="6">
    <source>
        <dbReference type="SAM" id="MobiDB-lite"/>
    </source>
</evidence>
<feature type="domain" description="HTH tetR-type" evidence="7">
    <location>
        <begin position="47"/>
        <end position="107"/>
    </location>
</feature>
<keyword evidence="4" id="KW-0804">Transcription</keyword>
<dbReference type="InterPro" id="IPR009057">
    <property type="entry name" value="Homeodomain-like_sf"/>
</dbReference>
<dbReference type="Proteomes" id="UP000532440">
    <property type="component" value="Unassembled WGS sequence"/>
</dbReference>
<keyword evidence="9" id="KW-1185">Reference proteome</keyword>
<keyword evidence="2" id="KW-0805">Transcription regulation</keyword>
<dbReference type="SUPFAM" id="SSF46689">
    <property type="entry name" value="Homeodomain-like"/>
    <property type="match status" value="1"/>
</dbReference>
<keyword evidence="3 5" id="KW-0238">DNA-binding</keyword>
<dbReference type="PRINTS" id="PR00455">
    <property type="entry name" value="HTHTETR"/>
</dbReference>
<organism evidence="8 9">
    <name type="scientific">Quisquiliibacterium transsilvanicum</name>
    <dbReference type="NCBI Taxonomy" id="1549638"/>
    <lineage>
        <taxon>Bacteria</taxon>
        <taxon>Pseudomonadati</taxon>
        <taxon>Pseudomonadota</taxon>
        <taxon>Betaproteobacteria</taxon>
        <taxon>Burkholderiales</taxon>
        <taxon>Burkholderiaceae</taxon>
        <taxon>Quisquiliibacterium</taxon>
    </lineage>
</organism>
<dbReference type="InterPro" id="IPR050109">
    <property type="entry name" value="HTH-type_TetR-like_transc_reg"/>
</dbReference>
<dbReference type="PROSITE" id="PS01081">
    <property type="entry name" value="HTH_TETR_1"/>
    <property type="match status" value="1"/>
</dbReference>
<evidence type="ECO:0000256" key="3">
    <source>
        <dbReference type="ARBA" id="ARBA00023125"/>
    </source>
</evidence>
<evidence type="ECO:0000256" key="5">
    <source>
        <dbReference type="PROSITE-ProRule" id="PRU00335"/>
    </source>
</evidence>
<gene>
    <name evidence="8" type="ORF">HNQ70_003712</name>
</gene>
<dbReference type="GO" id="GO:0003700">
    <property type="term" value="F:DNA-binding transcription factor activity"/>
    <property type="evidence" value="ECO:0007669"/>
    <property type="project" value="TreeGrafter"/>
</dbReference>
<dbReference type="Gene3D" id="1.10.10.60">
    <property type="entry name" value="Homeodomain-like"/>
    <property type="match status" value="1"/>
</dbReference>
<evidence type="ECO:0000256" key="1">
    <source>
        <dbReference type="ARBA" id="ARBA00022491"/>
    </source>
</evidence>
<dbReference type="AlphaFoldDB" id="A0A7W8HLP5"/>
<dbReference type="GO" id="GO:0000976">
    <property type="term" value="F:transcription cis-regulatory region binding"/>
    <property type="evidence" value="ECO:0007669"/>
    <property type="project" value="TreeGrafter"/>
</dbReference>
<feature type="DNA-binding region" description="H-T-H motif" evidence="5">
    <location>
        <begin position="70"/>
        <end position="89"/>
    </location>
</feature>
<evidence type="ECO:0000313" key="8">
    <source>
        <dbReference type="EMBL" id="MBB5273681.1"/>
    </source>
</evidence>
<feature type="region of interest" description="Disordered" evidence="6">
    <location>
        <begin position="1"/>
        <end position="23"/>
    </location>
</feature>
<dbReference type="EMBL" id="JACHGB010000008">
    <property type="protein sequence ID" value="MBB5273681.1"/>
    <property type="molecule type" value="Genomic_DNA"/>
</dbReference>
<comment type="caution">
    <text evidence="8">The sequence shown here is derived from an EMBL/GenBank/DDBJ whole genome shotgun (WGS) entry which is preliminary data.</text>
</comment>
<evidence type="ECO:0000256" key="4">
    <source>
        <dbReference type="ARBA" id="ARBA00023163"/>
    </source>
</evidence>